<reference evidence="1" key="2">
    <citation type="journal article" date="2015" name="Fish Shellfish Immunol.">
        <title>Early steps in the European eel (Anguilla anguilla)-Vibrio vulnificus interaction in the gills: Role of the RtxA13 toxin.</title>
        <authorList>
            <person name="Callol A."/>
            <person name="Pajuelo D."/>
            <person name="Ebbesson L."/>
            <person name="Teles M."/>
            <person name="MacKenzie S."/>
            <person name="Amaro C."/>
        </authorList>
    </citation>
    <scope>NUCLEOTIDE SEQUENCE</scope>
</reference>
<reference evidence="1" key="1">
    <citation type="submission" date="2014-11" db="EMBL/GenBank/DDBJ databases">
        <authorList>
            <person name="Amaro Gonzalez C."/>
        </authorList>
    </citation>
    <scope>NUCLEOTIDE SEQUENCE</scope>
</reference>
<evidence type="ECO:0000313" key="1">
    <source>
        <dbReference type="EMBL" id="JAH76524.1"/>
    </source>
</evidence>
<protein>
    <submittedName>
        <fullName evidence="1">Uncharacterized protein</fullName>
    </submittedName>
</protein>
<proteinExistence type="predicted"/>
<dbReference type="AlphaFoldDB" id="A0A0E9VEG7"/>
<sequence length="52" mass="6175">MYYVHNYFLLHGFWFSFRFSFRFQPDSLTGIVCNNQPRQTGHGGKTSQAAWQ</sequence>
<dbReference type="EMBL" id="GBXM01032053">
    <property type="protein sequence ID" value="JAH76524.1"/>
    <property type="molecule type" value="Transcribed_RNA"/>
</dbReference>
<accession>A0A0E9VEG7</accession>
<organism evidence="1">
    <name type="scientific">Anguilla anguilla</name>
    <name type="common">European freshwater eel</name>
    <name type="synonym">Muraena anguilla</name>
    <dbReference type="NCBI Taxonomy" id="7936"/>
    <lineage>
        <taxon>Eukaryota</taxon>
        <taxon>Metazoa</taxon>
        <taxon>Chordata</taxon>
        <taxon>Craniata</taxon>
        <taxon>Vertebrata</taxon>
        <taxon>Euteleostomi</taxon>
        <taxon>Actinopterygii</taxon>
        <taxon>Neopterygii</taxon>
        <taxon>Teleostei</taxon>
        <taxon>Anguilliformes</taxon>
        <taxon>Anguillidae</taxon>
        <taxon>Anguilla</taxon>
    </lineage>
</organism>
<name>A0A0E9VEG7_ANGAN</name>